<reference evidence="2" key="2">
    <citation type="submission" date="2015-01" db="EMBL/GenBank/DDBJ databases">
        <title>Evolutionary Origins and Diversification of the Mycorrhizal Mutualists.</title>
        <authorList>
            <consortium name="DOE Joint Genome Institute"/>
            <consortium name="Mycorrhizal Genomics Consortium"/>
            <person name="Kohler A."/>
            <person name="Kuo A."/>
            <person name="Nagy L.G."/>
            <person name="Floudas D."/>
            <person name="Copeland A."/>
            <person name="Barry K.W."/>
            <person name="Cichocki N."/>
            <person name="Veneault-Fourrey C."/>
            <person name="LaButti K."/>
            <person name="Lindquist E.A."/>
            <person name="Lipzen A."/>
            <person name="Lundell T."/>
            <person name="Morin E."/>
            <person name="Murat C."/>
            <person name="Riley R."/>
            <person name="Ohm R."/>
            <person name="Sun H."/>
            <person name="Tunlid A."/>
            <person name="Henrissat B."/>
            <person name="Grigoriev I.V."/>
            <person name="Hibbett D.S."/>
            <person name="Martin F."/>
        </authorList>
    </citation>
    <scope>NUCLEOTIDE SEQUENCE [LARGE SCALE GENOMIC DNA]</scope>
    <source>
        <strain evidence="2">MUT 4182</strain>
    </source>
</reference>
<dbReference type="EMBL" id="KN822983">
    <property type="protein sequence ID" value="KIO29432.1"/>
    <property type="molecule type" value="Genomic_DNA"/>
</dbReference>
<proteinExistence type="predicted"/>
<reference evidence="1 2" key="1">
    <citation type="submission" date="2014-04" db="EMBL/GenBank/DDBJ databases">
        <authorList>
            <consortium name="DOE Joint Genome Institute"/>
            <person name="Kuo A."/>
            <person name="Girlanda M."/>
            <person name="Perotto S."/>
            <person name="Kohler A."/>
            <person name="Nagy L.G."/>
            <person name="Floudas D."/>
            <person name="Copeland A."/>
            <person name="Barry K.W."/>
            <person name="Cichocki N."/>
            <person name="Veneault-Fourrey C."/>
            <person name="LaButti K."/>
            <person name="Lindquist E.A."/>
            <person name="Lipzen A."/>
            <person name="Lundell T."/>
            <person name="Morin E."/>
            <person name="Murat C."/>
            <person name="Sun H."/>
            <person name="Tunlid A."/>
            <person name="Henrissat B."/>
            <person name="Grigoriev I.V."/>
            <person name="Hibbett D.S."/>
            <person name="Martin F."/>
            <person name="Nordberg H.P."/>
            <person name="Cantor M.N."/>
            <person name="Hua S.X."/>
        </authorList>
    </citation>
    <scope>NUCLEOTIDE SEQUENCE [LARGE SCALE GENOMIC DNA]</scope>
    <source>
        <strain evidence="1 2">MUT 4182</strain>
    </source>
</reference>
<dbReference type="Proteomes" id="UP000054248">
    <property type="component" value="Unassembled WGS sequence"/>
</dbReference>
<accession>A0A0C3M700</accession>
<sequence length="149" mass="16441">MLLHLLFRCNLANSSNNLSIPVFASTTEHAQARSNSSPVVPTANYLEARLASFGGNGSRRLNVYRPLWDTKVRGIERVIIKVYQPDVLSLIKDFPYASAYVDVSSVPQAQAPSRSQDSGVMAQAALVVHTRDKEIRKQRCAVDLIETAL</sequence>
<dbReference type="AlphaFoldDB" id="A0A0C3M700"/>
<organism evidence="1 2">
    <name type="scientific">Tulasnella calospora MUT 4182</name>
    <dbReference type="NCBI Taxonomy" id="1051891"/>
    <lineage>
        <taxon>Eukaryota</taxon>
        <taxon>Fungi</taxon>
        <taxon>Dikarya</taxon>
        <taxon>Basidiomycota</taxon>
        <taxon>Agaricomycotina</taxon>
        <taxon>Agaricomycetes</taxon>
        <taxon>Cantharellales</taxon>
        <taxon>Tulasnellaceae</taxon>
        <taxon>Tulasnella</taxon>
    </lineage>
</organism>
<gene>
    <name evidence="1" type="ORF">M407DRAFT_21494</name>
</gene>
<evidence type="ECO:0000313" key="1">
    <source>
        <dbReference type="EMBL" id="KIO29432.1"/>
    </source>
</evidence>
<evidence type="ECO:0000313" key="2">
    <source>
        <dbReference type="Proteomes" id="UP000054248"/>
    </source>
</evidence>
<protein>
    <submittedName>
        <fullName evidence="1">Uncharacterized protein</fullName>
    </submittedName>
</protein>
<dbReference type="HOGENOM" id="CLU_1751049_0_0_1"/>
<keyword evidence="2" id="KW-1185">Reference proteome</keyword>
<name>A0A0C3M700_9AGAM</name>